<organism evidence="1 2">
    <name type="scientific">Paraburkholderia azotifigens</name>
    <dbReference type="NCBI Taxonomy" id="2057004"/>
    <lineage>
        <taxon>Bacteria</taxon>
        <taxon>Pseudomonadati</taxon>
        <taxon>Pseudomonadota</taxon>
        <taxon>Betaproteobacteria</taxon>
        <taxon>Burkholderiales</taxon>
        <taxon>Burkholderiaceae</taxon>
        <taxon>Paraburkholderia</taxon>
    </lineage>
</organism>
<evidence type="ECO:0000313" key="1">
    <source>
        <dbReference type="EMBL" id="TXC81035.1"/>
    </source>
</evidence>
<evidence type="ECO:0000313" key="2">
    <source>
        <dbReference type="Proteomes" id="UP000321776"/>
    </source>
</evidence>
<dbReference type="EMBL" id="VOQS01000005">
    <property type="protein sequence ID" value="TXC81035.1"/>
    <property type="molecule type" value="Genomic_DNA"/>
</dbReference>
<accession>A0A5C6VBS9</accession>
<sequence length="225" mass="25287">MRLKIQQNGNQMQSYIYLSTYTGNDPKFKRFVGSPCLVYNAVSNEWDNDGSRGISPTFTFATADNPEARVLVLETQINNIFHYALMDLSDPELWKTLGIWKQNRGLVVVRGMAGGVSVNACGLDDESATFYEKYRRDGRVPNPDAFYRYAQSLLEHKSFEQLAAHRLEQAGGEEGVTPIVEVQILEGADVRGEGTARGALAGLHRTLRMRQPTILITFRRSHQSE</sequence>
<protein>
    <submittedName>
        <fullName evidence="1">Uncharacterized protein</fullName>
    </submittedName>
</protein>
<reference evidence="1 2" key="1">
    <citation type="journal article" date="2018" name="Int. J. Syst. Evol. Microbiol.">
        <title>Paraburkholderia azotifigens sp. nov., a nitrogen-fixing bacterium isolated from paddy soil.</title>
        <authorList>
            <person name="Choi G.M."/>
            <person name="Im W.T."/>
        </authorList>
    </citation>
    <scope>NUCLEOTIDE SEQUENCE [LARGE SCALE GENOMIC DNA]</scope>
    <source>
        <strain evidence="1 2">NF 2-5-3</strain>
    </source>
</reference>
<name>A0A5C6VBS9_9BURK</name>
<dbReference type="AlphaFoldDB" id="A0A5C6VBS9"/>
<comment type="caution">
    <text evidence="1">The sequence shown here is derived from an EMBL/GenBank/DDBJ whole genome shotgun (WGS) entry which is preliminary data.</text>
</comment>
<dbReference type="RefSeq" id="WP_147238377.1">
    <property type="nucleotide sequence ID" value="NZ_VOQS01000005.1"/>
</dbReference>
<proteinExistence type="predicted"/>
<gene>
    <name evidence="1" type="ORF">FRZ40_43345</name>
</gene>
<dbReference type="Proteomes" id="UP000321776">
    <property type="component" value="Unassembled WGS sequence"/>
</dbReference>